<sequence>MVWLRAKCRWLSWMTPILMLIGIGMSSMPIWLMAGIVGVTQPAYVLDSIDNDDQRKAHEGHDHGTS</sequence>
<keyword evidence="2" id="KW-1185">Reference proteome</keyword>
<evidence type="ECO:0000313" key="3">
    <source>
        <dbReference type="WBParaSite" id="PEQ_0000015801-mRNA-1"/>
    </source>
</evidence>
<protein>
    <submittedName>
        <fullName evidence="3">Uncharacterized protein</fullName>
    </submittedName>
</protein>
<keyword evidence="1" id="KW-0472">Membrane</keyword>
<keyword evidence="1" id="KW-1133">Transmembrane helix</keyword>
<feature type="transmembrane region" description="Helical" evidence="1">
    <location>
        <begin position="12"/>
        <end position="34"/>
    </location>
</feature>
<accession>A0A914REP5</accession>
<keyword evidence="1" id="KW-0812">Transmembrane</keyword>
<reference evidence="3" key="1">
    <citation type="submission" date="2022-11" db="UniProtKB">
        <authorList>
            <consortium name="WormBaseParasite"/>
        </authorList>
    </citation>
    <scope>IDENTIFICATION</scope>
</reference>
<proteinExistence type="predicted"/>
<evidence type="ECO:0000256" key="1">
    <source>
        <dbReference type="SAM" id="Phobius"/>
    </source>
</evidence>
<name>A0A914REP5_PAREQ</name>
<organism evidence="2 3">
    <name type="scientific">Parascaris equorum</name>
    <name type="common">Equine roundworm</name>
    <dbReference type="NCBI Taxonomy" id="6256"/>
    <lineage>
        <taxon>Eukaryota</taxon>
        <taxon>Metazoa</taxon>
        <taxon>Ecdysozoa</taxon>
        <taxon>Nematoda</taxon>
        <taxon>Chromadorea</taxon>
        <taxon>Rhabditida</taxon>
        <taxon>Spirurina</taxon>
        <taxon>Ascaridomorpha</taxon>
        <taxon>Ascaridoidea</taxon>
        <taxon>Ascarididae</taxon>
        <taxon>Parascaris</taxon>
    </lineage>
</organism>
<dbReference type="WBParaSite" id="PEQ_0000015801-mRNA-1">
    <property type="protein sequence ID" value="PEQ_0000015801-mRNA-1"/>
    <property type="gene ID" value="PEQ_0000015801"/>
</dbReference>
<evidence type="ECO:0000313" key="2">
    <source>
        <dbReference type="Proteomes" id="UP000887564"/>
    </source>
</evidence>
<dbReference type="AlphaFoldDB" id="A0A914REP5"/>
<dbReference type="Proteomes" id="UP000887564">
    <property type="component" value="Unplaced"/>
</dbReference>